<dbReference type="InterPro" id="IPR026960">
    <property type="entry name" value="RVT-Znf"/>
</dbReference>
<dbReference type="EMBL" id="BQNB010015587">
    <property type="protein sequence ID" value="GJT41748.1"/>
    <property type="molecule type" value="Genomic_DNA"/>
</dbReference>
<sequence>MIKETPPRSNARATMLVTTIARSFGRHSQRCLQGSKSYSSSIKDFHLSFRRTPRGGVEENQLHGLNARLTEVTLPHMNDRWIWSLEGSGEFSVKSVRNLIDASLLPKSDVPTRWVKLIPIKVNILAWRIRLDRLPTRMNLSSRGLEIPSIICPLCNETAETTSHIFFSCSLARQVMRKVLRWWELEDFSFNSYEEWLSWLCNSRLPTRMKEIRRLFPRVQRPKLLYSRTRQSDLKDYGDDRELRAQIDGYWLCWRLQSRLVSVHRHLETVSLSKMECPFKKQRSIEKILSQDADDYKARQHSPTKPITINLRSHF</sequence>
<name>A0ABQ5DSX8_9ASTR</name>
<organism evidence="2 3">
    <name type="scientific">Tanacetum coccineum</name>
    <dbReference type="NCBI Taxonomy" id="301880"/>
    <lineage>
        <taxon>Eukaryota</taxon>
        <taxon>Viridiplantae</taxon>
        <taxon>Streptophyta</taxon>
        <taxon>Embryophyta</taxon>
        <taxon>Tracheophyta</taxon>
        <taxon>Spermatophyta</taxon>
        <taxon>Magnoliopsida</taxon>
        <taxon>eudicotyledons</taxon>
        <taxon>Gunneridae</taxon>
        <taxon>Pentapetalae</taxon>
        <taxon>asterids</taxon>
        <taxon>campanulids</taxon>
        <taxon>Asterales</taxon>
        <taxon>Asteraceae</taxon>
        <taxon>Asteroideae</taxon>
        <taxon>Anthemideae</taxon>
        <taxon>Anthemidinae</taxon>
        <taxon>Tanacetum</taxon>
    </lineage>
</organism>
<gene>
    <name evidence="2" type="ORF">Tco_0941613</name>
</gene>
<keyword evidence="2" id="KW-0695">RNA-directed DNA polymerase</keyword>
<keyword evidence="2" id="KW-0808">Transferase</keyword>
<reference evidence="2" key="1">
    <citation type="journal article" date="2022" name="Int. J. Mol. Sci.">
        <title>Draft Genome of Tanacetum Coccineum: Genomic Comparison of Closely Related Tanacetum-Family Plants.</title>
        <authorList>
            <person name="Yamashiro T."/>
            <person name="Shiraishi A."/>
            <person name="Nakayama K."/>
            <person name="Satake H."/>
        </authorList>
    </citation>
    <scope>NUCLEOTIDE SEQUENCE</scope>
</reference>
<accession>A0ABQ5DSX8</accession>
<evidence type="ECO:0000313" key="3">
    <source>
        <dbReference type="Proteomes" id="UP001151760"/>
    </source>
</evidence>
<feature type="domain" description="Reverse transcriptase zinc-binding" evidence="1">
    <location>
        <begin position="91"/>
        <end position="175"/>
    </location>
</feature>
<dbReference type="PANTHER" id="PTHR36617">
    <property type="entry name" value="PROTEIN, PUTATIVE-RELATED"/>
    <property type="match status" value="1"/>
</dbReference>
<protein>
    <submittedName>
        <fullName evidence="2">RNA-directed DNA polymerase, eukaryota</fullName>
    </submittedName>
</protein>
<reference evidence="2" key="2">
    <citation type="submission" date="2022-01" db="EMBL/GenBank/DDBJ databases">
        <authorList>
            <person name="Yamashiro T."/>
            <person name="Shiraishi A."/>
            <person name="Satake H."/>
            <person name="Nakayama K."/>
        </authorList>
    </citation>
    <scope>NUCLEOTIDE SEQUENCE</scope>
</reference>
<dbReference type="PANTHER" id="PTHR36617:SF16">
    <property type="entry name" value="OS04G0516500 PROTEIN"/>
    <property type="match status" value="1"/>
</dbReference>
<evidence type="ECO:0000259" key="1">
    <source>
        <dbReference type="Pfam" id="PF13966"/>
    </source>
</evidence>
<comment type="caution">
    <text evidence="2">The sequence shown here is derived from an EMBL/GenBank/DDBJ whole genome shotgun (WGS) entry which is preliminary data.</text>
</comment>
<proteinExistence type="predicted"/>
<dbReference type="Pfam" id="PF13966">
    <property type="entry name" value="zf-RVT"/>
    <property type="match status" value="1"/>
</dbReference>
<keyword evidence="3" id="KW-1185">Reference proteome</keyword>
<keyword evidence="2" id="KW-0548">Nucleotidyltransferase</keyword>
<evidence type="ECO:0000313" key="2">
    <source>
        <dbReference type="EMBL" id="GJT41748.1"/>
    </source>
</evidence>
<dbReference type="GO" id="GO:0003964">
    <property type="term" value="F:RNA-directed DNA polymerase activity"/>
    <property type="evidence" value="ECO:0007669"/>
    <property type="project" value="UniProtKB-KW"/>
</dbReference>
<dbReference type="Proteomes" id="UP001151760">
    <property type="component" value="Unassembled WGS sequence"/>
</dbReference>